<dbReference type="GO" id="GO:0016020">
    <property type="term" value="C:membrane"/>
    <property type="evidence" value="ECO:0007669"/>
    <property type="project" value="UniProtKB-SubCell"/>
</dbReference>
<dbReference type="AlphaFoldDB" id="A0AAV5FY47"/>
<accession>A0AAV5FY47</accession>
<dbReference type="PANTHER" id="PTHR33966:SF1">
    <property type="entry name" value="PROTEIN ODR-4 HOMOLOG"/>
    <property type="match status" value="1"/>
</dbReference>
<evidence type="ECO:0000256" key="6">
    <source>
        <dbReference type="SAM" id="MobiDB-lite"/>
    </source>
</evidence>
<gene>
    <name evidence="8" type="primary">gb29101</name>
    <name evidence="8" type="ORF">PR202_gb29101</name>
</gene>
<evidence type="ECO:0000256" key="3">
    <source>
        <dbReference type="ARBA" id="ARBA00022692"/>
    </source>
</evidence>
<evidence type="ECO:0000256" key="4">
    <source>
        <dbReference type="ARBA" id="ARBA00022989"/>
    </source>
</evidence>
<dbReference type="Proteomes" id="UP001054889">
    <property type="component" value="Unassembled WGS sequence"/>
</dbReference>
<comment type="similarity">
    <text evidence="2">Belongs to the ODR-4 family.</text>
</comment>
<evidence type="ECO:0000256" key="5">
    <source>
        <dbReference type="ARBA" id="ARBA00023136"/>
    </source>
</evidence>
<dbReference type="PANTHER" id="PTHR33966">
    <property type="entry name" value="PROTEIN ODR-4 HOMOLOG"/>
    <property type="match status" value="1"/>
</dbReference>
<keyword evidence="4 7" id="KW-1133">Transmembrane helix</keyword>
<dbReference type="Pfam" id="PF14778">
    <property type="entry name" value="ODR4-like"/>
    <property type="match status" value="1"/>
</dbReference>
<protein>
    <submittedName>
        <fullName evidence="8">Uncharacterized protein</fullName>
    </submittedName>
</protein>
<evidence type="ECO:0000256" key="2">
    <source>
        <dbReference type="ARBA" id="ARBA00010131"/>
    </source>
</evidence>
<organism evidence="8 9">
    <name type="scientific">Eleusine coracana subsp. coracana</name>
    <dbReference type="NCBI Taxonomy" id="191504"/>
    <lineage>
        <taxon>Eukaryota</taxon>
        <taxon>Viridiplantae</taxon>
        <taxon>Streptophyta</taxon>
        <taxon>Embryophyta</taxon>
        <taxon>Tracheophyta</taxon>
        <taxon>Spermatophyta</taxon>
        <taxon>Magnoliopsida</taxon>
        <taxon>Liliopsida</taxon>
        <taxon>Poales</taxon>
        <taxon>Poaceae</taxon>
        <taxon>PACMAD clade</taxon>
        <taxon>Chloridoideae</taxon>
        <taxon>Cynodonteae</taxon>
        <taxon>Eleusininae</taxon>
        <taxon>Eleusine</taxon>
    </lineage>
</organism>
<dbReference type="GO" id="GO:0008104">
    <property type="term" value="P:intracellular protein localization"/>
    <property type="evidence" value="ECO:0007669"/>
    <property type="project" value="TreeGrafter"/>
</dbReference>
<keyword evidence="3 7" id="KW-0812">Transmembrane</keyword>
<evidence type="ECO:0000313" key="9">
    <source>
        <dbReference type="Proteomes" id="UP001054889"/>
    </source>
</evidence>
<reference evidence="8" key="1">
    <citation type="journal article" date="2018" name="DNA Res.">
        <title>Multiple hybrid de novo genome assembly of finger millet, an orphan allotetraploid crop.</title>
        <authorList>
            <person name="Hatakeyama M."/>
            <person name="Aluri S."/>
            <person name="Balachadran M.T."/>
            <person name="Sivarajan S.R."/>
            <person name="Patrignani A."/>
            <person name="Gruter S."/>
            <person name="Poveda L."/>
            <person name="Shimizu-Inatsugi R."/>
            <person name="Baeten J."/>
            <person name="Francoijs K.J."/>
            <person name="Nataraja K.N."/>
            <person name="Reddy Y.A.N."/>
            <person name="Phadnis S."/>
            <person name="Ravikumar R.L."/>
            <person name="Schlapbach R."/>
            <person name="Sreeman S.M."/>
            <person name="Shimizu K.K."/>
        </authorList>
    </citation>
    <scope>NUCLEOTIDE SEQUENCE</scope>
</reference>
<evidence type="ECO:0000256" key="7">
    <source>
        <dbReference type="SAM" id="Phobius"/>
    </source>
</evidence>
<feature type="transmembrane region" description="Helical" evidence="7">
    <location>
        <begin position="299"/>
        <end position="322"/>
    </location>
</feature>
<reference evidence="8" key="2">
    <citation type="submission" date="2021-12" db="EMBL/GenBank/DDBJ databases">
        <title>Resequencing data analysis of finger millet.</title>
        <authorList>
            <person name="Hatakeyama M."/>
            <person name="Aluri S."/>
            <person name="Balachadran M.T."/>
            <person name="Sivarajan S.R."/>
            <person name="Poveda L."/>
            <person name="Shimizu-Inatsugi R."/>
            <person name="Schlapbach R."/>
            <person name="Sreeman S.M."/>
            <person name="Shimizu K.K."/>
        </authorList>
    </citation>
    <scope>NUCLEOTIDE SEQUENCE</scope>
</reference>
<evidence type="ECO:0000313" key="8">
    <source>
        <dbReference type="EMBL" id="GJN39947.1"/>
    </source>
</evidence>
<proteinExistence type="inferred from homology"/>
<keyword evidence="9" id="KW-1185">Reference proteome</keyword>
<dbReference type="EMBL" id="BQKI01000098">
    <property type="protein sequence ID" value="GJN39947.1"/>
    <property type="molecule type" value="Genomic_DNA"/>
</dbReference>
<dbReference type="InterPro" id="IPR029454">
    <property type="entry name" value="ODR-4-like"/>
</dbReference>
<feature type="region of interest" description="Disordered" evidence="6">
    <location>
        <begin position="54"/>
        <end position="73"/>
    </location>
</feature>
<comment type="caution">
    <text evidence="8">The sequence shown here is derived from an EMBL/GenBank/DDBJ whole genome shotgun (WGS) entry which is preliminary data.</text>
</comment>
<comment type="subcellular location">
    <subcellularLocation>
        <location evidence="1">Membrane</location>
    </subcellularLocation>
</comment>
<evidence type="ECO:0000256" key="1">
    <source>
        <dbReference type="ARBA" id="ARBA00004370"/>
    </source>
</evidence>
<dbReference type="GO" id="GO:0012505">
    <property type="term" value="C:endomembrane system"/>
    <property type="evidence" value="ECO:0007669"/>
    <property type="project" value="TreeGrafter"/>
</dbReference>
<feature type="compositionally biased region" description="Pro residues" evidence="6">
    <location>
        <begin position="54"/>
        <end position="69"/>
    </location>
</feature>
<sequence length="324" mass="35011">MVKAVVGDEAQIKAFEETLSSSSPEVQVGLVVGKLSASSDRALVYSLLPTPPTDAGPPLAPCSAPPPSPRRPREKDLRMLLGGMSVIGIYFWASEASFKATSPAVLSQVIRAVSNACYGSSFGDRMLIHISYSPRRLTVVQAEPFKKIILRAINHLTEEVQTARALIDRNIFSEDVNISTEGPHGVDFLVPFKNAVPVEGQKESISEVISDLKHLILFFLSHISSSLQDAMERCKEVISLETSVERSSVLEPENAEVSATLESFWDIVPGAASRAPARSSMVDTQNDGSSRTQRSNLNMVAALLALVIAVIVGFLITFSASWNT</sequence>
<keyword evidence="5 7" id="KW-0472">Membrane</keyword>
<name>A0AAV5FY47_ELECO</name>